<keyword evidence="1" id="KW-1133">Transmembrane helix</keyword>
<keyword evidence="1" id="KW-0472">Membrane</keyword>
<dbReference type="Gene3D" id="3.40.50.720">
    <property type="entry name" value="NAD(P)-binding Rossmann-like Domain"/>
    <property type="match status" value="1"/>
</dbReference>
<keyword evidence="1" id="KW-0812">Transmembrane</keyword>
<dbReference type="CDD" id="cd21105">
    <property type="entry name" value="PGAP4-like"/>
    <property type="match status" value="1"/>
</dbReference>
<dbReference type="AlphaFoldDB" id="A0A9X6NHK3"/>
<dbReference type="EMBL" id="MTYJ01000380">
    <property type="protein sequence ID" value="OWA54192.1"/>
    <property type="molecule type" value="Genomic_DNA"/>
</dbReference>
<dbReference type="InterPro" id="IPR052992">
    <property type="entry name" value="SDR_member_12"/>
</dbReference>
<protein>
    <submittedName>
        <fullName evidence="2">Dehydrogenase/reductase SDR family member 12</fullName>
    </submittedName>
</protein>
<evidence type="ECO:0000313" key="3">
    <source>
        <dbReference type="Proteomes" id="UP000192578"/>
    </source>
</evidence>
<evidence type="ECO:0000256" key="1">
    <source>
        <dbReference type="SAM" id="Phobius"/>
    </source>
</evidence>
<dbReference type="PANTHER" id="PTHR44656">
    <property type="entry name" value="DEHYDROGENASE/REDUCTASE SDR FAMILY MEMBER 12"/>
    <property type="match status" value="1"/>
</dbReference>
<dbReference type="InterPro" id="IPR036291">
    <property type="entry name" value="NAD(P)-bd_dom_sf"/>
</dbReference>
<dbReference type="Pfam" id="PF00106">
    <property type="entry name" value="adh_short"/>
    <property type="match status" value="1"/>
</dbReference>
<feature type="transmembrane region" description="Helical" evidence="1">
    <location>
        <begin position="23"/>
        <end position="46"/>
    </location>
</feature>
<dbReference type="SUPFAM" id="SSF51735">
    <property type="entry name" value="NAD(P)-binding Rossmann-fold domains"/>
    <property type="match status" value="1"/>
</dbReference>
<organism evidence="2 3">
    <name type="scientific">Hypsibius exemplaris</name>
    <name type="common">Freshwater tardigrade</name>
    <dbReference type="NCBI Taxonomy" id="2072580"/>
    <lineage>
        <taxon>Eukaryota</taxon>
        <taxon>Metazoa</taxon>
        <taxon>Ecdysozoa</taxon>
        <taxon>Tardigrada</taxon>
        <taxon>Eutardigrada</taxon>
        <taxon>Parachela</taxon>
        <taxon>Hypsibioidea</taxon>
        <taxon>Hypsibiidae</taxon>
        <taxon>Hypsibius</taxon>
    </lineage>
</organism>
<dbReference type="PANTHER" id="PTHR44656:SF7">
    <property type="entry name" value="DEHYDROGENASE_REDUCTASE SDR FAMILY MEMBER 12"/>
    <property type="match status" value="1"/>
</dbReference>
<name>A0A9X6NHK3_HYPEX</name>
<keyword evidence="3" id="KW-1185">Reference proteome</keyword>
<dbReference type="InterPro" id="IPR002347">
    <property type="entry name" value="SDR_fam"/>
</dbReference>
<evidence type="ECO:0000313" key="2">
    <source>
        <dbReference type="EMBL" id="OWA54192.1"/>
    </source>
</evidence>
<accession>A0A9X6NHK3</accession>
<dbReference type="PRINTS" id="PR00081">
    <property type="entry name" value="GDHRDH"/>
</dbReference>
<gene>
    <name evidence="2" type="ORF">BV898_18605</name>
</gene>
<sequence>MIIFNIRRNVRRHTSFPSQPGRFVLIFGGSYITLLILFVTYGFLFLTDLRYSYFYDTSGQNLLQTKRDAGNEASAAKFIEQLINQGPALSETMHDPAISPPRVDLCAVVVTVPRKRRYLYQTLASILLSNCEDGSSCSHLSTTIPALKLHVLYTHSAPHSDFEALVKAKMPQLLPLNKPKDSDSNWYKAELSDYSSALKFCYEEYKEMRIKARTTENRTHLTLILEDDVIATRRVFDKMLQGVETLEGENDWLLVRLYRSAYWDGWEKNDWSVLIALGCLGGVIDIGFYSCVPVIIMMVVSGLITVCVLLMLNRQNLPFLWERAGLHEDDASAGTLAVLYSTPRLAGLLEFLDSTSIGKETPIDVALNEFVAKTGLKQFHLVPDLFDHRGVFSSGAGKNDGTYEFMKVSSSFVDEVDVNVASPPHVNASRTWPSNQATMTLYRNSVFSAKGMLEFTKGGFNRAKMSFKDQEMSSSCEDKIFLVTGANNGIGRATAADFARRGGTVHLVCRNEERCAEAAASFRKINPKANIFEHTVDMSVCQEVQDFTERFNKVFGKVDVLVNNAGVLLNERTETEGNHLEKSFATNVLGTYACTVGLLPSLEKSEDPRVITVSSGGMYLEKLDLSDLQSERSFDGSRAYSQQKRQQVVMMEQFAMKHPGILFLSMHPGWVDTPGVQTSLPTFHKLLHSFLRSPEEGADTTVWLATIPRTHAALHNGAFYFDRKEAAKHLPLAWTRSSPHEDAQLTSILGDFLLKGSSKP</sequence>
<comment type="caution">
    <text evidence="2">The sequence shown here is derived from an EMBL/GenBank/DDBJ whole genome shotgun (WGS) entry which is preliminary data.</text>
</comment>
<dbReference type="Proteomes" id="UP000192578">
    <property type="component" value="Unassembled WGS sequence"/>
</dbReference>
<dbReference type="OrthoDB" id="417891at2759"/>
<proteinExistence type="predicted"/>
<reference evidence="3" key="1">
    <citation type="submission" date="2017-01" db="EMBL/GenBank/DDBJ databases">
        <title>Comparative genomics of anhydrobiosis in the tardigrade Hypsibius dujardini.</title>
        <authorList>
            <person name="Yoshida Y."/>
            <person name="Koutsovoulos G."/>
            <person name="Laetsch D."/>
            <person name="Stevens L."/>
            <person name="Kumar S."/>
            <person name="Horikawa D."/>
            <person name="Ishino K."/>
            <person name="Komine S."/>
            <person name="Tomita M."/>
            <person name="Blaxter M."/>
            <person name="Arakawa K."/>
        </authorList>
    </citation>
    <scope>NUCLEOTIDE SEQUENCE [LARGE SCALE GENOMIC DNA]</scope>
    <source>
        <strain evidence="3">Z151</strain>
    </source>
</reference>